<dbReference type="AlphaFoldDB" id="A0A8E2EQR9"/>
<accession>A0A8E2EQR9</accession>
<proteinExistence type="predicted"/>
<dbReference type="PANTHER" id="PTHR28141:SF1">
    <property type="entry name" value="2',3'-CYCLIC-NUCLEOTIDE 3'-PHOSPHODIESTERASE"/>
    <property type="match status" value="1"/>
</dbReference>
<dbReference type="GO" id="GO:0009187">
    <property type="term" value="P:cyclic nucleotide metabolic process"/>
    <property type="evidence" value="ECO:0007669"/>
    <property type="project" value="TreeGrafter"/>
</dbReference>
<dbReference type="SUPFAM" id="SSF55144">
    <property type="entry name" value="LigT-like"/>
    <property type="match status" value="1"/>
</dbReference>
<dbReference type="PANTHER" id="PTHR28141">
    <property type="entry name" value="2',3'-CYCLIC-NUCLEOTIDE 3'-PHOSPHODIESTERASE"/>
    <property type="match status" value="1"/>
</dbReference>
<dbReference type="GO" id="GO:0004113">
    <property type="term" value="F:2',3'-cyclic-nucleotide 3'-phosphodiesterase activity"/>
    <property type="evidence" value="ECO:0007669"/>
    <property type="project" value="TreeGrafter"/>
</dbReference>
<dbReference type="Proteomes" id="UP000250140">
    <property type="component" value="Unassembled WGS sequence"/>
</dbReference>
<keyword evidence="2" id="KW-1185">Reference proteome</keyword>
<name>A0A8E2EQR9_9PEZI</name>
<reference evidence="1 2" key="1">
    <citation type="journal article" date="2016" name="Nat. Commun.">
        <title>Ectomycorrhizal ecology is imprinted in the genome of the dominant symbiotic fungus Cenococcum geophilum.</title>
        <authorList>
            <consortium name="DOE Joint Genome Institute"/>
            <person name="Peter M."/>
            <person name="Kohler A."/>
            <person name="Ohm R.A."/>
            <person name="Kuo A."/>
            <person name="Krutzmann J."/>
            <person name="Morin E."/>
            <person name="Arend M."/>
            <person name="Barry K.W."/>
            <person name="Binder M."/>
            <person name="Choi C."/>
            <person name="Clum A."/>
            <person name="Copeland A."/>
            <person name="Grisel N."/>
            <person name="Haridas S."/>
            <person name="Kipfer T."/>
            <person name="LaButti K."/>
            <person name="Lindquist E."/>
            <person name="Lipzen A."/>
            <person name="Maire R."/>
            <person name="Meier B."/>
            <person name="Mihaltcheva S."/>
            <person name="Molinier V."/>
            <person name="Murat C."/>
            <person name="Poggeler S."/>
            <person name="Quandt C.A."/>
            <person name="Sperisen C."/>
            <person name="Tritt A."/>
            <person name="Tisserant E."/>
            <person name="Crous P.W."/>
            <person name="Henrissat B."/>
            <person name="Nehls U."/>
            <person name="Egli S."/>
            <person name="Spatafora J.W."/>
            <person name="Grigoriev I.V."/>
            <person name="Martin F.M."/>
        </authorList>
    </citation>
    <scope>NUCLEOTIDE SEQUENCE [LARGE SCALE GENOMIC DNA]</scope>
    <source>
        <strain evidence="1 2">CBS 207.34</strain>
    </source>
</reference>
<dbReference type="EMBL" id="KV750797">
    <property type="protein sequence ID" value="OCL03151.1"/>
    <property type="molecule type" value="Genomic_DNA"/>
</dbReference>
<evidence type="ECO:0000313" key="2">
    <source>
        <dbReference type="Proteomes" id="UP000250140"/>
    </source>
</evidence>
<evidence type="ECO:0000313" key="1">
    <source>
        <dbReference type="EMBL" id="OCL03151.1"/>
    </source>
</evidence>
<dbReference type="InterPro" id="IPR012386">
    <property type="entry name" value="Cyclic-nucl_3Pdiesterase"/>
</dbReference>
<dbReference type="InterPro" id="IPR009097">
    <property type="entry name" value="Cyclic_Pdiesterase"/>
</dbReference>
<dbReference type="Pfam" id="PF07823">
    <property type="entry name" value="CPDase"/>
    <property type="match status" value="1"/>
</dbReference>
<dbReference type="Gene3D" id="3.90.1140.10">
    <property type="entry name" value="Cyclic phosphodiesterase"/>
    <property type="match status" value="1"/>
</dbReference>
<sequence length="191" mass="21039">MPGSSLWLLPPQSHPLAPLLTTLIKTVSAHFNSPHTFVPHVTLTSEISPSIYEKDPQAWLNSLDFPKADDVTVKFERLETSGVFFRKMTIRVAKQGVRPLATVARSVVEGYAAEEQSKKWVEEIFGPHLSLLYADVEVSEESGKEMETVVRETGVSPEGVGELGSWVGGSVVLVPTDMKIEDWNPIAARNL</sequence>
<protein>
    <submittedName>
        <fullName evidence="1">2',3'-cyclic-nucleotide 3'-phosphodiesteras-like protein</fullName>
    </submittedName>
</protein>
<dbReference type="OrthoDB" id="514292at2759"/>
<gene>
    <name evidence="1" type="ORF">AOQ84DRAFT_303352</name>
</gene>
<organism evidence="1 2">
    <name type="scientific">Glonium stellatum</name>
    <dbReference type="NCBI Taxonomy" id="574774"/>
    <lineage>
        <taxon>Eukaryota</taxon>
        <taxon>Fungi</taxon>
        <taxon>Dikarya</taxon>
        <taxon>Ascomycota</taxon>
        <taxon>Pezizomycotina</taxon>
        <taxon>Dothideomycetes</taxon>
        <taxon>Pleosporomycetidae</taxon>
        <taxon>Gloniales</taxon>
        <taxon>Gloniaceae</taxon>
        <taxon>Glonium</taxon>
    </lineage>
</organism>